<keyword evidence="2" id="KW-0812">Transmembrane</keyword>
<feature type="region of interest" description="Disordered" evidence="1">
    <location>
        <begin position="205"/>
        <end position="228"/>
    </location>
</feature>
<protein>
    <submittedName>
        <fullName evidence="3">Uncharacterized protein</fullName>
    </submittedName>
</protein>
<feature type="transmembrane region" description="Helical" evidence="2">
    <location>
        <begin position="7"/>
        <end position="28"/>
    </location>
</feature>
<evidence type="ECO:0000313" key="3">
    <source>
        <dbReference type="EMBL" id="GIY58671.1"/>
    </source>
</evidence>
<gene>
    <name evidence="3" type="ORF">CEXT_695871</name>
</gene>
<name>A0AAV4ULJ9_CAEEX</name>
<dbReference type="EMBL" id="BPLR01013086">
    <property type="protein sequence ID" value="GIY58671.1"/>
    <property type="molecule type" value="Genomic_DNA"/>
</dbReference>
<dbReference type="Proteomes" id="UP001054945">
    <property type="component" value="Unassembled WGS sequence"/>
</dbReference>
<comment type="caution">
    <text evidence="3">The sequence shown here is derived from an EMBL/GenBank/DDBJ whole genome shotgun (WGS) entry which is preliminary data.</text>
</comment>
<keyword evidence="2" id="KW-0472">Membrane</keyword>
<keyword evidence="4" id="KW-1185">Reference proteome</keyword>
<keyword evidence="2" id="KW-1133">Transmembrane helix</keyword>
<sequence>MNSNRILLDLATISSSEIVVLLSIYSFFLSFSGDMDGGLHYTRPLVCPITTVTSELYRVTRLSGFRKINRPLDRDYETGIYSLKAISFAHKNVAPILQEHWKECRTHSTRTLERTATSLEVNKSNKVRNKFENFWFSRWGVRAQNQHINESQSTKADENNPQRVSNHNFGNFFILSTSPTSHQKETLLCHNPPQINNVKIFNEPAPFVQPSSRTGGPPSKTTDNRGGTPNYMCHIQSTTESHQPYQINYIAAKEKNESDTEGFQKSTSTRIQITRLTKFKTKQPMPPRCSSLLRYRSVVY</sequence>
<reference evidence="3 4" key="1">
    <citation type="submission" date="2021-06" db="EMBL/GenBank/DDBJ databases">
        <title>Caerostris extrusa draft genome.</title>
        <authorList>
            <person name="Kono N."/>
            <person name="Arakawa K."/>
        </authorList>
    </citation>
    <scope>NUCLEOTIDE SEQUENCE [LARGE SCALE GENOMIC DNA]</scope>
</reference>
<evidence type="ECO:0000313" key="4">
    <source>
        <dbReference type="Proteomes" id="UP001054945"/>
    </source>
</evidence>
<feature type="compositionally biased region" description="Polar residues" evidence="1">
    <location>
        <begin position="209"/>
        <end position="227"/>
    </location>
</feature>
<proteinExistence type="predicted"/>
<dbReference type="AlphaFoldDB" id="A0AAV4ULJ9"/>
<evidence type="ECO:0000256" key="2">
    <source>
        <dbReference type="SAM" id="Phobius"/>
    </source>
</evidence>
<evidence type="ECO:0000256" key="1">
    <source>
        <dbReference type="SAM" id="MobiDB-lite"/>
    </source>
</evidence>
<organism evidence="3 4">
    <name type="scientific">Caerostris extrusa</name>
    <name type="common">Bark spider</name>
    <name type="synonym">Caerostris bankana</name>
    <dbReference type="NCBI Taxonomy" id="172846"/>
    <lineage>
        <taxon>Eukaryota</taxon>
        <taxon>Metazoa</taxon>
        <taxon>Ecdysozoa</taxon>
        <taxon>Arthropoda</taxon>
        <taxon>Chelicerata</taxon>
        <taxon>Arachnida</taxon>
        <taxon>Araneae</taxon>
        <taxon>Araneomorphae</taxon>
        <taxon>Entelegynae</taxon>
        <taxon>Araneoidea</taxon>
        <taxon>Araneidae</taxon>
        <taxon>Caerostris</taxon>
    </lineage>
</organism>
<accession>A0AAV4ULJ9</accession>